<dbReference type="Pfam" id="PF01116">
    <property type="entry name" value="F_bP_aldolase"/>
    <property type="match status" value="1"/>
</dbReference>
<feature type="binding site" evidence="2">
    <location>
        <position position="133"/>
    </location>
    <ligand>
        <name>Zn(2+)</name>
        <dbReference type="ChEBI" id="CHEBI:29105"/>
        <label>2</label>
    </ligand>
</feature>
<name>A0A844BL27_9LACT</name>
<comment type="caution">
    <text evidence="3">The sequence shown here is derived from an EMBL/GenBank/DDBJ whole genome shotgun (WGS) entry which is preliminary data.</text>
</comment>
<feature type="binding site" evidence="2">
    <location>
        <position position="179"/>
    </location>
    <ligand>
        <name>Zn(2+)</name>
        <dbReference type="ChEBI" id="CHEBI:29105"/>
        <label>1</label>
        <note>catalytic</note>
    </ligand>
</feature>
<dbReference type="SUPFAM" id="SSF51569">
    <property type="entry name" value="Aldolase"/>
    <property type="match status" value="1"/>
</dbReference>
<feature type="binding site" evidence="2">
    <location>
        <position position="207"/>
    </location>
    <ligand>
        <name>Zn(2+)</name>
        <dbReference type="ChEBI" id="CHEBI:29105"/>
        <label>1</label>
        <note>catalytic</note>
    </ligand>
</feature>
<feature type="binding site" evidence="2">
    <location>
        <position position="82"/>
    </location>
    <ligand>
        <name>Zn(2+)</name>
        <dbReference type="ChEBI" id="CHEBI:29105"/>
        <label>1</label>
        <note>catalytic</note>
    </ligand>
</feature>
<comment type="cofactor">
    <cofactor evidence="2">
        <name>Zn(2+)</name>
        <dbReference type="ChEBI" id="CHEBI:29105"/>
    </cofactor>
    <text evidence="2">Binds 2 Zn(2+) ions per subunit. One is catalytic and the other provides a structural contribution.</text>
</comment>
<keyword evidence="2" id="KW-0479">Metal-binding</keyword>
<dbReference type="RefSeq" id="WP_153862678.1">
    <property type="nucleotide sequence ID" value="NZ_WJQR01000014.1"/>
</dbReference>
<dbReference type="PANTHER" id="PTHR30304">
    <property type="entry name" value="D-TAGATOSE-1,6-BISPHOSPHATE ALDOLASE"/>
    <property type="match status" value="1"/>
</dbReference>
<dbReference type="PANTHER" id="PTHR30304:SF0">
    <property type="entry name" value="D-TAGATOSE-1,6-BISPHOSPHATE ALDOLASE SUBUNIT GATY-RELATED"/>
    <property type="match status" value="1"/>
</dbReference>
<dbReference type="AlphaFoldDB" id="A0A844BL27"/>
<feature type="binding site" evidence="2">
    <location>
        <position position="103"/>
    </location>
    <ligand>
        <name>Zn(2+)</name>
        <dbReference type="ChEBI" id="CHEBI:29105"/>
        <label>2</label>
    </ligand>
</feature>
<dbReference type="GO" id="GO:0005975">
    <property type="term" value="P:carbohydrate metabolic process"/>
    <property type="evidence" value="ECO:0007669"/>
    <property type="project" value="InterPro"/>
</dbReference>
<dbReference type="NCBIfam" id="TIGR00167">
    <property type="entry name" value="cbbA"/>
    <property type="match status" value="1"/>
</dbReference>
<accession>A0A844BL27</accession>
<reference evidence="3 4" key="1">
    <citation type="submission" date="2019-11" db="EMBL/GenBank/DDBJ databases">
        <title>Characterisation of Fundicoccus ignavus gen. nov. sp. nov., a novel genus of the family Aerococcaceae isolated from bulk tank milk.</title>
        <authorList>
            <person name="Siebert A."/>
            <person name="Huptas C."/>
            <person name="Wenning M."/>
            <person name="Scherer S."/>
            <person name="Doll E.V."/>
        </authorList>
    </citation>
    <scope>NUCLEOTIDE SEQUENCE [LARGE SCALE GENOMIC DNA]</scope>
    <source>
        <strain evidence="3 4">DSM 109653</strain>
    </source>
</reference>
<sequence>MLVNTKELFAQAQAKGFAIPAANFIDLDSARVYVEVAEERGLPLILAFAQSHRDIISLDEAALIGKYFAEKVSVPIALHLDHGADPEYIFRAIELGFKSVMIDASEEPFEKNVAVSKQVAEYAHQHGVTVEAELGHVGANDTSESSELTDSVYTEVKDVIQFVEETGVDSLAVSIGTAHGVYKGEPNLSFERLEEIHEMTDIPLVLHGGSSTGDVNLNRCATSGIVKINIYSDFINGAFNAIQENNSSDYIAMKKLANETMKNVLNHYYDVFETQAVEI</sequence>
<dbReference type="GO" id="GO:0016832">
    <property type="term" value="F:aldehyde-lyase activity"/>
    <property type="evidence" value="ECO:0007669"/>
    <property type="project" value="InterPro"/>
</dbReference>
<dbReference type="EMBL" id="WJQR01000014">
    <property type="protein sequence ID" value="MRI82610.1"/>
    <property type="molecule type" value="Genomic_DNA"/>
</dbReference>
<dbReference type="GO" id="GO:0008270">
    <property type="term" value="F:zinc ion binding"/>
    <property type="evidence" value="ECO:0007669"/>
    <property type="project" value="InterPro"/>
</dbReference>
<protein>
    <submittedName>
        <fullName evidence="3">Ketose-bisphosphate aldolase</fullName>
    </submittedName>
</protein>
<organism evidence="3 4">
    <name type="scientific">Fundicoccus ignavus</name>
    <dbReference type="NCBI Taxonomy" id="2664442"/>
    <lineage>
        <taxon>Bacteria</taxon>
        <taxon>Bacillati</taxon>
        <taxon>Bacillota</taxon>
        <taxon>Bacilli</taxon>
        <taxon>Lactobacillales</taxon>
        <taxon>Aerococcaceae</taxon>
        <taxon>Fundicoccus</taxon>
    </lineage>
</organism>
<evidence type="ECO:0000313" key="4">
    <source>
        <dbReference type="Proteomes" id="UP000469870"/>
    </source>
</evidence>
<evidence type="ECO:0000256" key="1">
    <source>
        <dbReference type="PIRSR" id="PIRSR001359-1"/>
    </source>
</evidence>
<dbReference type="InterPro" id="IPR013785">
    <property type="entry name" value="Aldolase_TIM"/>
</dbReference>
<dbReference type="Gene3D" id="3.20.20.70">
    <property type="entry name" value="Aldolase class I"/>
    <property type="match status" value="1"/>
</dbReference>
<evidence type="ECO:0000313" key="3">
    <source>
        <dbReference type="EMBL" id="MRI82610.1"/>
    </source>
</evidence>
<dbReference type="Proteomes" id="UP000469870">
    <property type="component" value="Unassembled WGS sequence"/>
</dbReference>
<dbReference type="PROSITE" id="PS00602">
    <property type="entry name" value="ALDOLASE_CLASS_II_1"/>
    <property type="match status" value="1"/>
</dbReference>
<proteinExistence type="predicted"/>
<dbReference type="CDD" id="cd00947">
    <property type="entry name" value="TBP_aldolase_IIB"/>
    <property type="match status" value="1"/>
</dbReference>
<dbReference type="PIRSF" id="PIRSF001359">
    <property type="entry name" value="F_bP_aldolase_II"/>
    <property type="match status" value="1"/>
</dbReference>
<dbReference type="InterPro" id="IPR050246">
    <property type="entry name" value="Class_II_FBP_aldolase"/>
</dbReference>
<dbReference type="InterPro" id="IPR000771">
    <property type="entry name" value="FBA_II"/>
</dbReference>
<feature type="active site" description="Proton donor" evidence="1">
    <location>
        <position position="81"/>
    </location>
</feature>
<gene>
    <name evidence="3" type="ORF">GIY11_11375</name>
</gene>
<keyword evidence="2" id="KW-0862">Zinc</keyword>
<evidence type="ECO:0000256" key="2">
    <source>
        <dbReference type="PIRSR" id="PIRSR001359-3"/>
    </source>
</evidence>